<organism evidence="2 3">
    <name type="scientific">Daphnia magna</name>
    <dbReference type="NCBI Taxonomy" id="35525"/>
    <lineage>
        <taxon>Eukaryota</taxon>
        <taxon>Metazoa</taxon>
        <taxon>Ecdysozoa</taxon>
        <taxon>Arthropoda</taxon>
        <taxon>Crustacea</taxon>
        <taxon>Branchiopoda</taxon>
        <taxon>Diplostraca</taxon>
        <taxon>Cladocera</taxon>
        <taxon>Anomopoda</taxon>
        <taxon>Daphniidae</taxon>
        <taxon>Daphnia</taxon>
    </lineage>
</organism>
<dbReference type="Proteomes" id="UP001234178">
    <property type="component" value="Unassembled WGS sequence"/>
</dbReference>
<sequence length="350" mass="40282">MKLEQWKLEAVNVQDAEELFWPTSPTRYYSIPRSTQRLPPRMDKQRSPTPLQQLALDAFLLQLKNLCQQKNYTENKRALKHYLKFQLPASIRQQLLTASTKDSRIYTLLDLSMFELLLSTSVKHVYVQSVRTFFRQSFVTSLRQLGTGLEELNIHDSSWLQRRECLTSAFARMTHLRRISLRYLANDQMIAALAQNCLHLQEMDVSYSIDVTDCGMKFLCDPTLITTSIEQPQTSKCGWKSEQRCRKISAPSAPSRHVSGCMVWFPRFLARGIRRYSVLDEKKLNNHESPAHQSQEDISPQWPEDELSLSGEIPSTCIKSLHRLEILGTSITSLGIELVAATFPIITIVY</sequence>
<name>A0ABR0AC86_9CRUS</name>
<reference evidence="2 3" key="1">
    <citation type="journal article" date="2023" name="Nucleic Acids Res.">
        <title>The hologenome of Daphnia magna reveals possible DNA methylation and microbiome-mediated evolution of the host genome.</title>
        <authorList>
            <person name="Chaturvedi A."/>
            <person name="Li X."/>
            <person name="Dhandapani V."/>
            <person name="Marshall H."/>
            <person name="Kissane S."/>
            <person name="Cuenca-Cambronero M."/>
            <person name="Asole G."/>
            <person name="Calvet F."/>
            <person name="Ruiz-Romero M."/>
            <person name="Marangio P."/>
            <person name="Guigo R."/>
            <person name="Rago D."/>
            <person name="Mirbahai L."/>
            <person name="Eastwood N."/>
            <person name="Colbourne J.K."/>
            <person name="Zhou J."/>
            <person name="Mallon E."/>
            <person name="Orsini L."/>
        </authorList>
    </citation>
    <scope>NUCLEOTIDE SEQUENCE [LARGE SCALE GENOMIC DNA]</scope>
    <source>
        <strain evidence="2">LRV0_1</strain>
    </source>
</reference>
<dbReference type="InterPro" id="IPR032675">
    <property type="entry name" value="LRR_dom_sf"/>
</dbReference>
<protein>
    <submittedName>
        <fullName evidence="2">Uncharacterized protein</fullName>
    </submittedName>
</protein>
<comment type="caution">
    <text evidence="2">The sequence shown here is derived from an EMBL/GenBank/DDBJ whole genome shotgun (WGS) entry which is preliminary data.</text>
</comment>
<keyword evidence="3" id="KW-1185">Reference proteome</keyword>
<dbReference type="Gene3D" id="3.80.10.10">
    <property type="entry name" value="Ribonuclease Inhibitor"/>
    <property type="match status" value="1"/>
</dbReference>
<proteinExistence type="predicted"/>
<gene>
    <name evidence="2" type="ORF">OUZ56_008194</name>
</gene>
<accession>A0ABR0AC86</accession>
<evidence type="ECO:0000313" key="2">
    <source>
        <dbReference type="EMBL" id="KAK4022745.1"/>
    </source>
</evidence>
<evidence type="ECO:0000256" key="1">
    <source>
        <dbReference type="SAM" id="MobiDB-lite"/>
    </source>
</evidence>
<dbReference type="SUPFAM" id="SSF52047">
    <property type="entry name" value="RNI-like"/>
    <property type="match status" value="1"/>
</dbReference>
<feature type="region of interest" description="Disordered" evidence="1">
    <location>
        <begin position="286"/>
        <end position="307"/>
    </location>
</feature>
<dbReference type="EMBL" id="JAOYFB010000037">
    <property type="protein sequence ID" value="KAK4022745.1"/>
    <property type="molecule type" value="Genomic_DNA"/>
</dbReference>
<evidence type="ECO:0000313" key="3">
    <source>
        <dbReference type="Proteomes" id="UP001234178"/>
    </source>
</evidence>